<feature type="compositionally biased region" description="Basic and acidic residues" evidence="1">
    <location>
        <begin position="32"/>
        <end position="62"/>
    </location>
</feature>
<dbReference type="EMBL" id="UYSL01022065">
    <property type="protein sequence ID" value="VDL79753.1"/>
    <property type="molecule type" value="Genomic_DNA"/>
</dbReference>
<dbReference type="WBParaSite" id="NBR_0001615701-mRNA-1">
    <property type="protein sequence ID" value="NBR_0001615701-mRNA-1"/>
    <property type="gene ID" value="NBR_0001615701"/>
</dbReference>
<reference evidence="2 3" key="2">
    <citation type="submission" date="2018-11" db="EMBL/GenBank/DDBJ databases">
        <authorList>
            <consortium name="Pathogen Informatics"/>
        </authorList>
    </citation>
    <scope>NUCLEOTIDE SEQUENCE [LARGE SCALE GENOMIC DNA]</scope>
</reference>
<protein>
    <submittedName>
        <fullName evidence="2 4">Uncharacterized protein</fullName>
    </submittedName>
</protein>
<feature type="region of interest" description="Disordered" evidence="1">
    <location>
        <begin position="1"/>
        <end position="104"/>
    </location>
</feature>
<evidence type="ECO:0000313" key="4">
    <source>
        <dbReference type="WBParaSite" id="NBR_0001615701-mRNA-1"/>
    </source>
</evidence>
<organism evidence="4">
    <name type="scientific">Nippostrongylus brasiliensis</name>
    <name type="common">Rat hookworm</name>
    <dbReference type="NCBI Taxonomy" id="27835"/>
    <lineage>
        <taxon>Eukaryota</taxon>
        <taxon>Metazoa</taxon>
        <taxon>Ecdysozoa</taxon>
        <taxon>Nematoda</taxon>
        <taxon>Chromadorea</taxon>
        <taxon>Rhabditida</taxon>
        <taxon>Rhabditina</taxon>
        <taxon>Rhabditomorpha</taxon>
        <taxon>Strongyloidea</taxon>
        <taxon>Heligmosomidae</taxon>
        <taxon>Nippostrongylus</taxon>
    </lineage>
</organism>
<accession>A0A0N4YH44</accession>
<dbReference type="Proteomes" id="UP000271162">
    <property type="component" value="Unassembled WGS sequence"/>
</dbReference>
<sequence>MKMFASAVREMEEGGEEGEKEQREGEEEDQGNPERLHDKLRKREIESKRKDSSTTTTRDQRVHVAPQMKLPQLHLRSQRQRRRGGEGRPWPMLRREEKKPRRCK</sequence>
<dbReference type="AlphaFoldDB" id="A0A0N4YH44"/>
<feature type="compositionally biased region" description="Acidic residues" evidence="1">
    <location>
        <begin position="13"/>
        <end position="31"/>
    </location>
</feature>
<evidence type="ECO:0000313" key="2">
    <source>
        <dbReference type="EMBL" id="VDL79753.1"/>
    </source>
</evidence>
<reference evidence="4" key="1">
    <citation type="submission" date="2017-02" db="UniProtKB">
        <authorList>
            <consortium name="WormBaseParasite"/>
        </authorList>
    </citation>
    <scope>IDENTIFICATION</scope>
</reference>
<evidence type="ECO:0000313" key="3">
    <source>
        <dbReference type="Proteomes" id="UP000271162"/>
    </source>
</evidence>
<feature type="compositionally biased region" description="Basic and acidic residues" evidence="1">
    <location>
        <begin position="93"/>
        <end position="104"/>
    </location>
</feature>
<evidence type="ECO:0000256" key="1">
    <source>
        <dbReference type="SAM" id="MobiDB-lite"/>
    </source>
</evidence>
<name>A0A0N4YH44_NIPBR</name>
<proteinExistence type="predicted"/>
<gene>
    <name evidence="2" type="ORF">NBR_LOCUS16158</name>
</gene>
<keyword evidence="3" id="KW-1185">Reference proteome</keyword>